<reference evidence="2" key="1">
    <citation type="submission" date="2014-09" db="EMBL/GenBank/DDBJ databases">
        <authorList>
            <person name="Magalhaes I.L.F."/>
            <person name="Oliveira U."/>
            <person name="Santos F.R."/>
            <person name="Vidigal T.H.D.A."/>
            <person name="Brescovit A.D."/>
            <person name="Santos A.J."/>
        </authorList>
    </citation>
    <scope>NUCLEOTIDE SEQUENCE</scope>
    <source>
        <tissue evidence="2">Shoot tissue taken approximately 20 cm above the soil surface</tissue>
    </source>
</reference>
<feature type="chain" id="PRO_5002046336" description="Secreted protein" evidence="1">
    <location>
        <begin position="20"/>
        <end position="73"/>
    </location>
</feature>
<evidence type="ECO:0008006" key="3">
    <source>
        <dbReference type="Google" id="ProtNLM"/>
    </source>
</evidence>
<dbReference type="EMBL" id="GBRH01173800">
    <property type="protein sequence ID" value="JAE24096.1"/>
    <property type="molecule type" value="Transcribed_RNA"/>
</dbReference>
<protein>
    <recommendedName>
        <fullName evidence="3">Secreted protein</fullName>
    </recommendedName>
</protein>
<evidence type="ECO:0000313" key="2">
    <source>
        <dbReference type="EMBL" id="JAE24096.1"/>
    </source>
</evidence>
<reference evidence="2" key="2">
    <citation type="journal article" date="2015" name="Data Brief">
        <title>Shoot transcriptome of the giant reed, Arundo donax.</title>
        <authorList>
            <person name="Barrero R.A."/>
            <person name="Guerrero F.D."/>
            <person name="Moolhuijzen P."/>
            <person name="Goolsby J.A."/>
            <person name="Tidwell J."/>
            <person name="Bellgard S.E."/>
            <person name="Bellgard M.I."/>
        </authorList>
    </citation>
    <scope>NUCLEOTIDE SEQUENCE</scope>
    <source>
        <tissue evidence="2">Shoot tissue taken approximately 20 cm above the soil surface</tissue>
    </source>
</reference>
<organism evidence="2">
    <name type="scientific">Arundo donax</name>
    <name type="common">Giant reed</name>
    <name type="synonym">Donax arundinaceus</name>
    <dbReference type="NCBI Taxonomy" id="35708"/>
    <lineage>
        <taxon>Eukaryota</taxon>
        <taxon>Viridiplantae</taxon>
        <taxon>Streptophyta</taxon>
        <taxon>Embryophyta</taxon>
        <taxon>Tracheophyta</taxon>
        <taxon>Spermatophyta</taxon>
        <taxon>Magnoliopsida</taxon>
        <taxon>Liliopsida</taxon>
        <taxon>Poales</taxon>
        <taxon>Poaceae</taxon>
        <taxon>PACMAD clade</taxon>
        <taxon>Arundinoideae</taxon>
        <taxon>Arundineae</taxon>
        <taxon>Arundo</taxon>
    </lineage>
</organism>
<keyword evidence="1" id="KW-0732">Signal</keyword>
<feature type="signal peptide" evidence="1">
    <location>
        <begin position="1"/>
        <end position="19"/>
    </location>
</feature>
<proteinExistence type="predicted"/>
<dbReference type="AlphaFoldDB" id="A0A0A9GNL2"/>
<evidence type="ECO:0000256" key="1">
    <source>
        <dbReference type="SAM" id="SignalP"/>
    </source>
</evidence>
<sequence length="73" mass="8188">MMYLCLLLAQVSYLHVAPSDVMCFVMHIAPVDVHVLLASVQVSYLHSASYSSHALLQFSRWLNILCVNSHQGK</sequence>
<name>A0A0A9GNL2_ARUDO</name>
<accession>A0A0A9GNL2</accession>